<evidence type="ECO:0000313" key="2">
    <source>
        <dbReference type="EMBL" id="KAF0728936.1"/>
    </source>
</evidence>
<dbReference type="PANTHER" id="PTHR19446">
    <property type="entry name" value="REVERSE TRANSCRIPTASES"/>
    <property type="match status" value="1"/>
</dbReference>
<dbReference type="PROSITE" id="PS50878">
    <property type="entry name" value="RT_POL"/>
    <property type="match status" value="1"/>
</dbReference>
<proteinExistence type="predicted"/>
<dbReference type="CDD" id="cd01650">
    <property type="entry name" value="RT_nLTR_like"/>
    <property type="match status" value="1"/>
</dbReference>
<comment type="caution">
    <text evidence="2">The sequence shown here is derived from an EMBL/GenBank/DDBJ whole genome shotgun (WGS) entry which is preliminary data.</text>
</comment>
<dbReference type="Proteomes" id="UP000469452">
    <property type="component" value="Unassembled WGS sequence"/>
</dbReference>
<dbReference type="InterPro" id="IPR000477">
    <property type="entry name" value="RT_dom"/>
</dbReference>
<sequence length="479" mass="55348">MGKGYWKMPKELVQYPQVREAIATEASRLLHYIRTAHNPGVVWHAWKKRTRRFLQDAHRFVRSHYMREKATAAGRLTEARRLHTEGHSTDQDLAEEEKIYVETEDLWKLYYSDLKFDVHAGKNERSTAHFFRPPTKLLYKTPVRSVNQRDGTVSTDPDAIQREFVDHWTRVMRDDDPAPPKRAARRRLLRVLQKRLTAEDRDALEEDITGSELQRSIETMAPHRTPGPDGFSACFYQVAPAVFGEILSIVFNYQLNRGILLKCQRTSEVVLLFKKNDRADPGNYRPISLMPVEVKILCRALSHRLSSLLPRLVLPAQKGFVHGQRLHDHTVFMLDLQHTCTVRNQEGYAAFLDFAKAYDRVSWTYLFDTLDTFGFGPKFIAWIRLLYTNPLVHLRINGIKSTPTHPNRGVKQGDPLSSLLFVLSLEPLNQLLHNHEEYGIELTMDHTATTLMFADDTTLLAGRIAHLQAQLELVSQFWC</sequence>
<accession>A0A6A5A399</accession>
<dbReference type="SUPFAM" id="SSF56672">
    <property type="entry name" value="DNA/RNA polymerases"/>
    <property type="match status" value="1"/>
</dbReference>
<dbReference type="InterPro" id="IPR043502">
    <property type="entry name" value="DNA/RNA_pol_sf"/>
</dbReference>
<gene>
    <name evidence="2" type="ORF">AaE_009412</name>
</gene>
<dbReference type="EMBL" id="VJMI01015383">
    <property type="protein sequence ID" value="KAF0728936.1"/>
    <property type="molecule type" value="Genomic_DNA"/>
</dbReference>
<reference evidence="2 3" key="1">
    <citation type="submission" date="2019-06" db="EMBL/GenBank/DDBJ databases">
        <title>Genomics analysis of Aphanomyces spp. identifies a new class of oomycete effector associated with host adaptation.</title>
        <authorList>
            <person name="Gaulin E."/>
        </authorList>
    </citation>
    <scope>NUCLEOTIDE SEQUENCE [LARGE SCALE GENOMIC DNA]</scope>
    <source>
        <strain evidence="2 3">E</strain>
    </source>
</reference>
<evidence type="ECO:0000313" key="3">
    <source>
        <dbReference type="Proteomes" id="UP000469452"/>
    </source>
</evidence>
<feature type="domain" description="Reverse transcriptase" evidence="1">
    <location>
        <begin position="253"/>
        <end position="479"/>
    </location>
</feature>
<dbReference type="AlphaFoldDB" id="A0A6A5A399"/>
<dbReference type="VEuPathDB" id="FungiDB:H257_16163"/>
<protein>
    <recommendedName>
        <fullName evidence="1">Reverse transcriptase domain-containing protein</fullName>
    </recommendedName>
</protein>
<organism evidence="2 3">
    <name type="scientific">Aphanomyces astaci</name>
    <name type="common">Crayfish plague agent</name>
    <dbReference type="NCBI Taxonomy" id="112090"/>
    <lineage>
        <taxon>Eukaryota</taxon>
        <taxon>Sar</taxon>
        <taxon>Stramenopiles</taxon>
        <taxon>Oomycota</taxon>
        <taxon>Saprolegniomycetes</taxon>
        <taxon>Saprolegniales</taxon>
        <taxon>Verrucalvaceae</taxon>
        <taxon>Aphanomyces</taxon>
    </lineage>
</organism>
<evidence type="ECO:0000259" key="1">
    <source>
        <dbReference type="PROSITE" id="PS50878"/>
    </source>
</evidence>
<name>A0A6A5A399_APHAT</name>
<dbReference type="Pfam" id="PF00078">
    <property type="entry name" value="RVT_1"/>
    <property type="match status" value="1"/>
</dbReference>